<dbReference type="OrthoDB" id="5888726at2759"/>
<gene>
    <name evidence="2" type="primary">Acey_s0015.g2845</name>
    <name evidence="2" type="ORF">Y032_0015g2845</name>
</gene>
<dbReference type="AlphaFoldDB" id="A0A016V954"/>
<reference evidence="3" key="1">
    <citation type="journal article" date="2015" name="Nat. Genet.">
        <title>The genome and transcriptome of the zoonotic hookworm Ancylostoma ceylanicum identify infection-specific gene families.</title>
        <authorList>
            <person name="Schwarz E.M."/>
            <person name="Hu Y."/>
            <person name="Antoshechkin I."/>
            <person name="Miller M.M."/>
            <person name="Sternberg P.W."/>
            <person name="Aroian R.V."/>
        </authorList>
    </citation>
    <scope>NUCLEOTIDE SEQUENCE</scope>
    <source>
        <strain evidence="3">HY135</strain>
    </source>
</reference>
<accession>A0A016V954</accession>
<sequence>MWFHGVLILTVVAYAFGKVKVQKAKFGDTVTLQAEPGTTQWKRVKSDGTTEYVQHCGEGRGLGCNMFADDRGGFSCPTSGVTVFPNGTLTLQFLWQGDAYATYSSRDATKENGKTMIKLELER</sequence>
<keyword evidence="1" id="KW-0732">Signal</keyword>
<evidence type="ECO:0000256" key="1">
    <source>
        <dbReference type="SAM" id="SignalP"/>
    </source>
</evidence>
<feature type="signal peptide" evidence="1">
    <location>
        <begin position="1"/>
        <end position="17"/>
    </location>
</feature>
<protein>
    <submittedName>
        <fullName evidence="2">Uncharacterized protein</fullName>
    </submittedName>
</protein>
<feature type="chain" id="PRO_5001489823" evidence="1">
    <location>
        <begin position="18"/>
        <end position="123"/>
    </location>
</feature>
<evidence type="ECO:0000313" key="3">
    <source>
        <dbReference type="Proteomes" id="UP000024635"/>
    </source>
</evidence>
<keyword evidence="3" id="KW-1185">Reference proteome</keyword>
<name>A0A016V954_9BILA</name>
<proteinExistence type="predicted"/>
<evidence type="ECO:0000313" key="2">
    <source>
        <dbReference type="EMBL" id="EYC23816.1"/>
    </source>
</evidence>
<dbReference type="EMBL" id="JARK01001351">
    <property type="protein sequence ID" value="EYC23816.1"/>
    <property type="molecule type" value="Genomic_DNA"/>
</dbReference>
<dbReference type="Proteomes" id="UP000024635">
    <property type="component" value="Unassembled WGS sequence"/>
</dbReference>
<comment type="caution">
    <text evidence="2">The sequence shown here is derived from an EMBL/GenBank/DDBJ whole genome shotgun (WGS) entry which is preliminary data.</text>
</comment>
<organism evidence="2 3">
    <name type="scientific">Ancylostoma ceylanicum</name>
    <dbReference type="NCBI Taxonomy" id="53326"/>
    <lineage>
        <taxon>Eukaryota</taxon>
        <taxon>Metazoa</taxon>
        <taxon>Ecdysozoa</taxon>
        <taxon>Nematoda</taxon>
        <taxon>Chromadorea</taxon>
        <taxon>Rhabditida</taxon>
        <taxon>Rhabditina</taxon>
        <taxon>Rhabditomorpha</taxon>
        <taxon>Strongyloidea</taxon>
        <taxon>Ancylostomatidae</taxon>
        <taxon>Ancylostomatinae</taxon>
        <taxon>Ancylostoma</taxon>
    </lineage>
</organism>